<dbReference type="SUPFAM" id="SSF53067">
    <property type="entry name" value="Actin-like ATPase domain"/>
    <property type="match status" value="1"/>
</dbReference>
<evidence type="ECO:0008006" key="4">
    <source>
        <dbReference type="Google" id="ProtNLM"/>
    </source>
</evidence>
<dbReference type="InterPro" id="IPR004000">
    <property type="entry name" value="Actin"/>
</dbReference>
<dbReference type="Gene3D" id="3.30.420.40">
    <property type="match status" value="2"/>
</dbReference>
<name>A0A2T7A102_TUBBO</name>
<organism evidence="2 3">
    <name type="scientific">Tuber borchii</name>
    <name type="common">White truffle</name>
    <dbReference type="NCBI Taxonomy" id="42251"/>
    <lineage>
        <taxon>Eukaryota</taxon>
        <taxon>Fungi</taxon>
        <taxon>Dikarya</taxon>
        <taxon>Ascomycota</taxon>
        <taxon>Pezizomycotina</taxon>
        <taxon>Pezizomycetes</taxon>
        <taxon>Pezizales</taxon>
        <taxon>Tuberaceae</taxon>
        <taxon>Tuber</taxon>
    </lineage>
</organism>
<evidence type="ECO:0000313" key="3">
    <source>
        <dbReference type="Proteomes" id="UP000244722"/>
    </source>
</evidence>
<dbReference type="AlphaFoldDB" id="A0A2T7A102"/>
<sequence length="344" mass="37741">MDVGVLSKVVKSLFVHFQMPAVMLLQEPVMAVVGAGVRSGVVLDVGWNEAVINVVYEMRVVGTGRRSRRGVRTYRDIWRKFLQEEYSSSSSSADGGNGSDDDGNEDNEIEDWEIEEILTRTGWCQSFSRSTSHHKDETAITIPLTTPTPPSTLTLPFNKLATPAEKTFFATTTTDSSTPEYPDDDDYALPELVYRALRDCPIDVRAAVMQRIIITGGGSYVPGLKKRVIDEVRVLVKCRGWERVGKRVVKKGQGKMLAQEVGEEGGYQWHGEDTASLEEQKDKSNKQEAEDTSGRGRIAGVESFGSWVGASLVAGMKVRGTIEVEREKFLAAVAAGGTGFPLDV</sequence>
<dbReference type="OrthoDB" id="337660at2759"/>
<dbReference type="InterPro" id="IPR043129">
    <property type="entry name" value="ATPase_NBD"/>
</dbReference>
<proteinExistence type="predicted"/>
<feature type="compositionally biased region" description="Basic and acidic residues" evidence="1">
    <location>
        <begin position="276"/>
        <end position="294"/>
    </location>
</feature>
<comment type="caution">
    <text evidence="2">The sequence shown here is derived from an EMBL/GenBank/DDBJ whole genome shotgun (WGS) entry which is preliminary data.</text>
</comment>
<dbReference type="PANTHER" id="PTHR11937">
    <property type="entry name" value="ACTIN"/>
    <property type="match status" value="1"/>
</dbReference>
<dbReference type="InterPro" id="IPR018181">
    <property type="entry name" value="Heat_shock_70_CS"/>
</dbReference>
<dbReference type="EMBL" id="NESQ01000045">
    <property type="protein sequence ID" value="PUU81397.1"/>
    <property type="molecule type" value="Genomic_DNA"/>
</dbReference>
<protein>
    <recommendedName>
        <fullName evidence="4">Actin-like ATPase domain-containing protein</fullName>
    </recommendedName>
</protein>
<evidence type="ECO:0000313" key="2">
    <source>
        <dbReference type="EMBL" id="PUU81397.1"/>
    </source>
</evidence>
<dbReference type="Pfam" id="PF00022">
    <property type="entry name" value="Actin"/>
    <property type="match status" value="1"/>
</dbReference>
<dbReference type="PROSITE" id="PS01036">
    <property type="entry name" value="HSP70_3"/>
    <property type="match status" value="1"/>
</dbReference>
<dbReference type="STRING" id="42251.A0A2T7A102"/>
<accession>A0A2T7A102</accession>
<gene>
    <name evidence="2" type="ORF">B9Z19DRAFT_1077155</name>
</gene>
<feature type="region of interest" description="Disordered" evidence="1">
    <location>
        <begin position="276"/>
        <end position="295"/>
    </location>
</feature>
<dbReference type="Gene3D" id="3.90.640.10">
    <property type="entry name" value="Actin, Chain A, domain 4"/>
    <property type="match status" value="1"/>
</dbReference>
<evidence type="ECO:0000256" key="1">
    <source>
        <dbReference type="SAM" id="MobiDB-lite"/>
    </source>
</evidence>
<keyword evidence="3" id="KW-1185">Reference proteome</keyword>
<reference evidence="2 3" key="1">
    <citation type="submission" date="2017-04" db="EMBL/GenBank/DDBJ databases">
        <title>Draft genome sequence of Tuber borchii Vittad., a whitish edible truffle.</title>
        <authorList>
            <consortium name="DOE Joint Genome Institute"/>
            <person name="Murat C."/>
            <person name="Kuo A."/>
            <person name="Barry K.W."/>
            <person name="Clum A."/>
            <person name="Dockter R.B."/>
            <person name="Fauchery L."/>
            <person name="Iotti M."/>
            <person name="Kohler A."/>
            <person name="Labutti K."/>
            <person name="Lindquist E.A."/>
            <person name="Lipzen A."/>
            <person name="Ohm R.A."/>
            <person name="Wang M."/>
            <person name="Grigoriev I.V."/>
            <person name="Zambonelli A."/>
            <person name="Martin F.M."/>
        </authorList>
    </citation>
    <scope>NUCLEOTIDE SEQUENCE [LARGE SCALE GENOMIC DNA]</scope>
    <source>
        <strain evidence="2 3">Tbo3840</strain>
    </source>
</reference>
<dbReference type="Proteomes" id="UP000244722">
    <property type="component" value="Unassembled WGS sequence"/>
</dbReference>